<sequence length="201" mass="23019">MQKENIEDFLRFYLGSVENLGEVSFPMIPRPQEPLKERVNQFDLEKNKILEQVKELEKVNNAITTLKEGLEKGLNEAQGKTGSRASPMFISRGLIENVGETMSYVHMTLVCMVGCEHALQAEPIANWLCHKTKSWNRLWFAVLIAVVNATWQNRNNINISFTRGRIDPDAVWENANLKMLGRKKVLLCCLSGKAIPFFDWH</sequence>
<dbReference type="AlphaFoldDB" id="A0AAN9T1B7"/>
<keyword evidence="2" id="KW-1185">Reference proteome</keyword>
<organism evidence="1 2">
    <name type="scientific">Psophocarpus tetragonolobus</name>
    <name type="common">Winged bean</name>
    <name type="synonym">Dolichos tetragonolobus</name>
    <dbReference type="NCBI Taxonomy" id="3891"/>
    <lineage>
        <taxon>Eukaryota</taxon>
        <taxon>Viridiplantae</taxon>
        <taxon>Streptophyta</taxon>
        <taxon>Embryophyta</taxon>
        <taxon>Tracheophyta</taxon>
        <taxon>Spermatophyta</taxon>
        <taxon>Magnoliopsida</taxon>
        <taxon>eudicotyledons</taxon>
        <taxon>Gunneridae</taxon>
        <taxon>Pentapetalae</taxon>
        <taxon>rosids</taxon>
        <taxon>fabids</taxon>
        <taxon>Fabales</taxon>
        <taxon>Fabaceae</taxon>
        <taxon>Papilionoideae</taxon>
        <taxon>50 kb inversion clade</taxon>
        <taxon>NPAAA clade</taxon>
        <taxon>indigoferoid/millettioid clade</taxon>
        <taxon>Phaseoleae</taxon>
        <taxon>Psophocarpus</taxon>
    </lineage>
</organism>
<name>A0AAN9T1B7_PSOTE</name>
<protein>
    <submittedName>
        <fullName evidence="1">Uncharacterized protein</fullName>
    </submittedName>
</protein>
<gene>
    <name evidence="1" type="ORF">VNO78_03907</name>
</gene>
<proteinExistence type="predicted"/>
<comment type="caution">
    <text evidence="1">The sequence shown here is derived from an EMBL/GenBank/DDBJ whole genome shotgun (WGS) entry which is preliminary data.</text>
</comment>
<reference evidence="1 2" key="1">
    <citation type="submission" date="2024-01" db="EMBL/GenBank/DDBJ databases">
        <title>The genomes of 5 underutilized Papilionoideae crops provide insights into root nodulation and disease resistanc.</title>
        <authorList>
            <person name="Jiang F."/>
        </authorList>
    </citation>
    <scope>NUCLEOTIDE SEQUENCE [LARGE SCALE GENOMIC DNA]</scope>
    <source>
        <strain evidence="1">DUOXIRENSHENG_FW03</strain>
        <tissue evidence="1">Leaves</tissue>
    </source>
</reference>
<evidence type="ECO:0000313" key="1">
    <source>
        <dbReference type="EMBL" id="KAK7412446.1"/>
    </source>
</evidence>
<accession>A0AAN9T1B7</accession>
<dbReference type="EMBL" id="JAYMYS010000001">
    <property type="protein sequence ID" value="KAK7412446.1"/>
    <property type="molecule type" value="Genomic_DNA"/>
</dbReference>
<dbReference type="Proteomes" id="UP001386955">
    <property type="component" value="Unassembled WGS sequence"/>
</dbReference>
<evidence type="ECO:0000313" key="2">
    <source>
        <dbReference type="Proteomes" id="UP001386955"/>
    </source>
</evidence>